<dbReference type="GO" id="GO:0061775">
    <property type="term" value="F:cohesin loader activity"/>
    <property type="evidence" value="ECO:0007669"/>
    <property type="project" value="InterPro"/>
</dbReference>
<name>A0A224YTR2_9ACAR</name>
<feature type="compositionally biased region" description="Polar residues" evidence="7">
    <location>
        <begin position="294"/>
        <end position="317"/>
    </location>
</feature>
<feature type="compositionally biased region" description="Low complexity" evidence="7">
    <location>
        <begin position="1920"/>
        <end position="1972"/>
    </location>
</feature>
<dbReference type="Pfam" id="PF12830">
    <property type="entry name" value="Nipped-B_C"/>
    <property type="match status" value="1"/>
</dbReference>
<feature type="compositionally biased region" description="Polar residues" evidence="7">
    <location>
        <begin position="992"/>
        <end position="1001"/>
    </location>
</feature>
<keyword evidence="3 6" id="KW-0677">Repeat</keyword>
<protein>
    <recommendedName>
        <fullName evidence="6">Nipped-B protein</fullName>
    </recommendedName>
</protein>
<dbReference type="InterPro" id="IPR024986">
    <property type="entry name" value="Nipped-B_C"/>
</dbReference>
<feature type="region of interest" description="Disordered" evidence="7">
    <location>
        <begin position="1909"/>
        <end position="2032"/>
    </location>
</feature>
<sequence length="2032" mass="225593">MMNGEGPSVPITTLAGIQSITELLLELPLPSALPGAGPARSLLPAAQAEEARRALASDARLLPPLLDALAQVNTDHVELKDGGDGALPPQGCSPLLQLLVARGLFKGPPPWQQQQQQSYSPAQLCSPAEGLDGSPGFFPPTPFTPHPPLHDHSVAGILDGTPFSPQVPKQPPSQNFYSNGNCVTPCDKRTESPVVHATVQQQQQQPPPQQCPVLPVPVCPVPVPVPSAGGGGSASASGGVGVQNAVPPSPVCPPVERANSVPVVSPPVHEVSKEPSRECVVNNVESSRPKATRRSAQASPVKQSAQEATPKAASNRSKVVRNSVRENSRLQSSSDDDDGSHVVVRKRPARKQRESIDGKTVKGNDRRNCHRPSPTKETSSMDKYASSLSERVKNRRRTHQKAKYAESPVQSQHSESEHSAFEPDEEPSRVAPAPPPVREKPKVKPKKVRKEPVPTPLSAEELMESNTYQRFSRTVEAIFDSMEDLDLTQELDDEVGCPPEALVSASSLRQLCNEAAKLKILQATNQVPPERLVRLLSILERNVVDGAKLCPVDQDDQEDEEGRLYAELTMERITRSADASLTALYIMTSANMPKRVFLEDLIERIVVFAKFQIQNTIYPLFDPVYRVDSRGKEGCNARQKRAHASQKVKDRSVVQLYNKLHELVGLLAELLGLQTLTDTLILQVSTLGVGPFFVEGVSELQLHALRLVTTIFAHYEKHRQLILEDILASIARLPTSKRSLRNYRLNSEEYIQMLTALVLQLIHSVVRLPEGVPVPRELAETSKDKTAEGKDKAVDADVLIVTSYDAAVHTAANFLSVFLRKCGTKNEDMDYRPVFENFVQDLLSTVNKPEWPASELILSLLGRLLVQNFSNKSLDMSLRVASLDYLGVVAARLRKDAVNSQIKKETVKDILRQIEEDEEDDLPLTSLSKGARPMDETQLLQRALLHYLDANLDSDPSLQFSRRFYVAQWYRDALAEAKAEKNHGDEEKESTKSPSKTNSRTSRSKASRRNCEPEEEEEEDEKKTSAPNEEQQAKLAALVEERKKFLLHLAKPQDSGSGLKSEQGTLDYATAELISRFLASRRPFSQSFDVYLTQILRVLSESAVAVRTKAMKCLTLVVEADPSILGRPDMRQGVHGRLLDHSTSVREAAVDLVGKFILVRPELTHKYYDMLTERILDTGVSVRKRVIKILKDVCLEQPEFEKIPEICVKIIGRVNDEEGIKKLVGEVFQSMWFTPQNSEERLLQKVRHITHVVVACREMGLDLFEQLLSGLLKDREDGQRRGVLESCRQIVDCLVERLLRLEEGAESSQHLVACLGTLYLFSRIQPQLLVRHAHTIQPYLSMRVSGPQDYQVLQHVTRCLELVVPLMEHPSESFLAQIEEDLAKQLIRNAMAILPASVSCLSAVVNRVTHNYPLVRDMFHKFFMLLCLVKRQHQAGREYSRQSLQRCLYTLGLLCRHFDFEHLELAPDSTVESAAAEDADQPLKQRVFAAMMYFTEHEVEDIRQRALTGLGFMLVRQYDLMLGPEIKELYKHLLSSPLAPAVARVQVLKNLTAYLMEEEAKMIRRDAEWSKLSKGENLKEMGDVSSGMASTVVQVYLKDILAAAAHPDQVVRRAALQVLQLVLGQGLVHPVQMVPHLACLGSDDDKLLRTKADQLLQDLEKKYPGFVQMKALAGMRLSFEMHRTSQLGSLVRGYRCPEAPVSRNGFLYSVLRATRQSRRAFLLALLKLFDEQARVPLAELLYVADNIVYFPYQVQDEPLFVMHHIDVLLSVSGSNLLQSFREALLPREGATRTEEYDEEDDDDLDALIARLPADLEPLEESMQAAQGCILLLFVKQTLKDTYGFTDSRIQQYSPNEAAKTYEKALNRRSGVRFNPEPTVQFLKSGDEGQTTGEELCRRYLDFKQLMLTIDPDDDDDDQDAGQPRPAAAATATAPPSATEDGAAPNAGAAASTGTAAPTTAALPTVAVATPVPRQRLSTAAVTHRGRPSGRTSKGAAAVSDKAKKKPRKKRKRVICSDGSSDNEDSDPSFCGD</sequence>
<evidence type="ECO:0000259" key="8">
    <source>
        <dbReference type="Pfam" id="PF12830"/>
    </source>
</evidence>
<feature type="compositionally biased region" description="Basic and acidic residues" evidence="7">
    <location>
        <begin position="980"/>
        <end position="991"/>
    </location>
</feature>
<dbReference type="GO" id="GO:0034087">
    <property type="term" value="P:establishment of mitotic sister chromatid cohesion"/>
    <property type="evidence" value="ECO:0007669"/>
    <property type="project" value="TreeGrafter"/>
</dbReference>
<feature type="compositionally biased region" description="Basic and acidic residues" evidence="7">
    <location>
        <begin position="351"/>
        <end position="367"/>
    </location>
</feature>
<dbReference type="GO" id="GO:0140588">
    <property type="term" value="P:chromatin looping"/>
    <property type="evidence" value="ECO:0007669"/>
    <property type="project" value="InterPro"/>
</dbReference>
<dbReference type="InterPro" id="IPR033031">
    <property type="entry name" value="Scc2/Nipped-B"/>
</dbReference>
<feature type="region of interest" description="Disordered" evidence="7">
    <location>
        <begin position="265"/>
        <end position="454"/>
    </location>
</feature>
<feature type="compositionally biased region" description="Basic residues" evidence="7">
    <location>
        <begin position="2002"/>
        <end position="2013"/>
    </location>
</feature>
<evidence type="ECO:0000256" key="1">
    <source>
        <dbReference type="ARBA" id="ARBA00004123"/>
    </source>
</evidence>
<feature type="compositionally biased region" description="Basic residues" evidence="7">
    <location>
        <begin position="393"/>
        <end position="402"/>
    </location>
</feature>
<reference evidence="9" key="1">
    <citation type="journal article" date="2017" name="Parasit. Vectors">
        <title>Sialotranscriptomics of Rhipicephalus zambeziensis reveals intricate expression profiles of secretory proteins and suggests tight temporal transcriptional regulation during blood-feeding.</title>
        <authorList>
            <person name="de Castro M.H."/>
            <person name="de Klerk D."/>
            <person name="Pienaar R."/>
            <person name="Rees D.J.G."/>
            <person name="Mans B.J."/>
        </authorList>
    </citation>
    <scope>NUCLEOTIDE SEQUENCE</scope>
    <source>
        <tissue evidence="9">Salivary glands</tissue>
    </source>
</reference>
<dbReference type="PANTHER" id="PTHR21704">
    <property type="entry name" value="NIPPED-B-LIKE PROTEIN DELANGIN SCC2-RELATED"/>
    <property type="match status" value="1"/>
</dbReference>
<comment type="similarity">
    <text evidence="2 6">Belongs to the SCC2/Nipped-B family.</text>
</comment>
<evidence type="ECO:0000256" key="2">
    <source>
        <dbReference type="ARBA" id="ARBA00009252"/>
    </source>
</evidence>
<feature type="region of interest" description="Disordered" evidence="7">
    <location>
        <begin position="980"/>
        <end position="1032"/>
    </location>
</feature>
<evidence type="ECO:0000313" key="9">
    <source>
        <dbReference type="EMBL" id="MAA17981.1"/>
    </source>
</evidence>
<evidence type="ECO:0000256" key="7">
    <source>
        <dbReference type="SAM" id="MobiDB-lite"/>
    </source>
</evidence>
<dbReference type="GO" id="GO:0010468">
    <property type="term" value="P:regulation of gene expression"/>
    <property type="evidence" value="ECO:0007669"/>
    <property type="project" value="InterPro"/>
</dbReference>
<evidence type="ECO:0000256" key="3">
    <source>
        <dbReference type="ARBA" id="ARBA00022737"/>
    </source>
</evidence>
<comment type="subcellular location">
    <subcellularLocation>
        <location evidence="1 6">Nucleus</location>
    </subcellularLocation>
</comment>
<accession>A0A224YTR2</accession>
<dbReference type="Gene3D" id="1.25.10.10">
    <property type="entry name" value="Leucine-rich Repeat Variant"/>
    <property type="match status" value="1"/>
</dbReference>
<dbReference type="SUPFAM" id="SSF48371">
    <property type="entry name" value="ARM repeat"/>
    <property type="match status" value="1"/>
</dbReference>
<dbReference type="InterPro" id="IPR016024">
    <property type="entry name" value="ARM-type_fold"/>
</dbReference>
<dbReference type="GO" id="GO:0071169">
    <property type="term" value="P:establishment of protein localization to chromatin"/>
    <property type="evidence" value="ECO:0007669"/>
    <property type="project" value="TreeGrafter"/>
</dbReference>
<dbReference type="InterPro" id="IPR011989">
    <property type="entry name" value="ARM-like"/>
</dbReference>
<keyword evidence="5 6" id="KW-0131">Cell cycle</keyword>
<evidence type="ECO:0000256" key="6">
    <source>
        <dbReference type="RuleBase" id="RU364107"/>
    </source>
</evidence>
<dbReference type="InterPro" id="IPR026003">
    <property type="entry name" value="Cohesin_HEAT"/>
</dbReference>
<feature type="compositionally biased region" description="Acidic residues" evidence="7">
    <location>
        <begin position="1910"/>
        <end position="1919"/>
    </location>
</feature>
<organism evidence="9">
    <name type="scientific">Rhipicephalus zambeziensis</name>
    <dbReference type="NCBI Taxonomy" id="60191"/>
    <lineage>
        <taxon>Eukaryota</taxon>
        <taxon>Metazoa</taxon>
        <taxon>Ecdysozoa</taxon>
        <taxon>Arthropoda</taxon>
        <taxon>Chelicerata</taxon>
        <taxon>Arachnida</taxon>
        <taxon>Acari</taxon>
        <taxon>Parasitiformes</taxon>
        <taxon>Ixodida</taxon>
        <taxon>Ixodoidea</taxon>
        <taxon>Ixodidae</taxon>
        <taxon>Rhipicephalinae</taxon>
        <taxon>Rhipicephalus</taxon>
        <taxon>Rhipicephalus</taxon>
    </lineage>
</organism>
<dbReference type="GO" id="GO:0003682">
    <property type="term" value="F:chromatin binding"/>
    <property type="evidence" value="ECO:0007669"/>
    <property type="project" value="TreeGrafter"/>
</dbReference>
<dbReference type="GO" id="GO:0090694">
    <property type="term" value="C:Scc2-Scc4 cohesin loading complex"/>
    <property type="evidence" value="ECO:0007669"/>
    <property type="project" value="TreeGrafter"/>
</dbReference>
<dbReference type="GO" id="GO:1990414">
    <property type="term" value="P:replication-born double-strand break repair via sister chromatid exchange"/>
    <property type="evidence" value="ECO:0007669"/>
    <property type="project" value="TreeGrafter"/>
</dbReference>
<dbReference type="CDD" id="cd23958">
    <property type="entry name" value="SCC2"/>
    <property type="match status" value="1"/>
</dbReference>
<evidence type="ECO:0000256" key="5">
    <source>
        <dbReference type="ARBA" id="ARBA00023306"/>
    </source>
</evidence>
<feature type="domain" description="Sister chromatid cohesion C-terminal" evidence="8">
    <location>
        <begin position="1589"/>
        <end position="1767"/>
    </location>
</feature>
<dbReference type="EMBL" id="GFPF01006835">
    <property type="protein sequence ID" value="MAA17981.1"/>
    <property type="molecule type" value="Transcribed_RNA"/>
</dbReference>
<dbReference type="Pfam" id="PF12765">
    <property type="entry name" value="Cohesin_HEAT"/>
    <property type="match status" value="1"/>
</dbReference>
<evidence type="ECO:0000256" key="4">
    <source>
        <dbReference type="ARBA" id="ARBA00023242"/>
    </source>
</evidence>
<proteinExistence type="inferred from homology"/>
<keyword evidence="4 6" id="KW-0539">Nucleus</keyword>
<dbReference type="PANTHER" id="PTHR21704:SF18">
    <property type="entry name" value="NIPPED-B-LIKE PROTEIN"/>
    <property type="match status" value="1"/>
</dbReference>